<dbReference type="SUPFAM" id="SSF48371">
    <property type="entry name" value="ARM repeat"/>
    <property type="match status" value="1"/>
</dbReference>
<dbReference type="CDD" id="cd00317">
    <property type="entry name" value="cyclophilin"/>
    <property type="match status" value="1"/>
</dbReference>
<dbReference type="PANTHER" id="PTHR45625:SF4">
    <property type="entry name" value="PEPTIDYLPROLYL ISOMERASE DOMAIN AND WD REPEAT-CONTAINING PROTEIN 1"/>
    <property type="match status" value="1"/>
</dbReference>
<evidence type="ECO:0000313" key="5">
    <source>
        <dbReference type="EMBL" id="AEE51470.1"/>
    </source>
</evidence>
<dbReference type="InterPro" id="IPR002130">
    <property type="entry name" value="Cyclophilin-type_PPIase_dom"/>
</dbReference>
<dbReference type="InterPro" id="IPR011989">
    <property type="entry name" value="ARM-like"/>
</dbReference>
<dbReference type="OrthoDB" id="9807797at2"/>
<evidence type="ECO:0000256" key="2">
    <source>
        <dbReference type="ARBA" id="ARBA00023110"/>
    </source>
</evidence>
<keyword evidence="6" id="KW-1185">Reference proteome</keyword>
<sequence>MKFYTRIGIFAIIGFCIWGLTSCVPPSEKKASSVVRTNIFADATAQDIYQLQDLRNTDSLLFFLRDADPSYRYAAAMAFASIKDTTIVEQLGELLKDESPDVRYAVAYALGQTKAKAAEPLLIAGFDRFDSTGISMKVNAAILEAIGKCGSKKALQQMSTVSTYKPGDSILVEGLAWGIYRFALRGITDTTATKRMVEMLGNPQFSQQIRYVAAYFLARANVQLDTFASFLAPLAPKEKNPFIRMALASSLGKTTKPYAADTLIRWLPKEPDYRVRVNIVQALGKLDYKRTRVSIFNALRDPNAHVASTAARTLVTYGQGRDATFYWKLAKDSSLTWSVQASLYAAAQRLLPPLYADYRETMNFQCRRRYERSASPEERAAFLEALSEFPWNYRYIQQQATSVKSPVVRSAAWNGLKKIASRPDFERFFGLGWRKVGKELSIYFRQALQGGDAGVMAIAAEALRFPQRNFGQYFPQVGFLDTVLTSLKLPRDLETYGEIQKTRSFLKGEVEPAPLKTDPKKHPINWEILASLRERPVAIINTSKGTIRIQLLPEVAPGAVAMFVAQARKGYYNGKSFHRVVPNFVAQGGCPRGDGSGSLDFTLRTEVPAPMRYDHEGMVGLASAGLDTESVQFFITHSPAPHLDGNYTIFATVADGMSVVHDLQIGDVINKISIQ</sequence>
<dbReference type="InterPro" id="IPR044666">
    <property type="entry name" value="Cyclophilin_A-like"/>
</dbReference>
<dbReference type="STRING" id="760192.Halhy_3618"/>
<evidence type="ECO:0000313" key="6">
    <source>
        <dbReference type="Proteomes" id="UP000008461"/>
    </source>
</evidence>
<proteinExistence type="predicted"/>
<name>F4KYS8_HALH1</name>
<gene>
    <name evidence="5" type="ordered locus">Halhy_3618</name>
</gene>
<evidence type="ECO:0000256" key="1">
    <source>
        <dbReference type="ARBA" id="ARBA00013194"/>
    </source>
</evidence>
<evidence type="ECO:0000256" key="3">
    <source>
        <dbReference type="ARBA" id="ARBA00023235"/>
    </source>
</evidence>
<dbReference type="InterPro" id="IPR016024">
    <property type="entry name" value="ARM-type_fold"/>
</dbReference>
<dbReference type="InterPro" id="IPR029000">
    <property type="entry name" value="Cyclophilin-like_dom_sf"/>
</dbReference>
<protein>
    <recommendedName>
        <fullName evidence="1">peptidylprolyl isomerase</fullName>
        <ecNumber evidence="1">5.2.1.8</ecNumber>
    </recommendedName>
</protein>
<dbReference type="HOGENOM" id="CLU_416637_0_0_10"/>
<feature type="domain" description="PPIase cyclophilin-type" evidence="4">
    <location>
        <begin position="534"/>
        <end position="664"/>
    </location>
</feature>
<keyword evidence="2" id="KW-0697">Rotamase</keyword>
<dbReference type="SMART" id="SM00567">
    <property type="entry name" value="EZ_HEAT"/>
    <property type="match status" value="4"/>
</dbReference>
<dbReference type="Proteomes" id="UP000008461">
    <property type="component" value="Chromosome"/>
</dbReference>
<organism evidence="5 6">
    <name type="scientific">Haliscomenobacter hydrossis (strain ATCC 27775 / DSM 1100 / LMG 10767 / O)</name>
    <dbReference type="NCBI Taxonomy" id="760192"/>
    <lineage>
        <taxon>Bacteria</taxon>
        <taxon>Pseudomonadati</taxon>
        <taxon>Bacteroidota</taxon>
        <taxon>Saprospiria</taxon>
        <taxon>Saprospirales</taxon>
        <taxon>Haliscomenobacteraceae</taxon>
        <taxon>Haliscomenobacter</taxon>
    </lineage>
</organism>
<dbReference type="Pfam" id="PF13646">
    <property type="entry name" value="HEAT_2"/>
    <property type="match status" value="2"/>
</dbReference>
<keyword evidence="3 5" id="KW-0413">Isomerase</keyword>
<dbReference type="AlphaFoldDB" id="F4KYS8"/>
<dbReference type="Gene3D" id="2.40.100.10">
    <property type="entry name" value="Cyclophilin-like"/>
    <property type="match status" value="1"/>
</dbReference>
<dbReference type="eggNOG" id="COG0652">
    <property type="taxonomic scope" value="Bacteria"/>
</dbReference>
<dbReference type="GO" id="GO:0003755">
    <property type="term" value="F:peptidyl-prolyl cis-trans isomerase activity"/>
    <property type="evidence" value="ECO:0007669"/>
    <property type="project" value="UniProtKB-KW"/>
</dbReference>
<dbReference type="PROSITE" id="PS51257">
    <property type="entry name" value="PROKAR_LIPOPROTEIN"/>
    <property type="match status" value="1"/>
</dbReference>
<reference evidence="5 6" key="1">
    <citation type="journal article" date="2011" name="Stand. Genomic Sci.">
        <title>Complete genome sequence of Haliscomenobacter hydrossis type strain (O).</title>
        <authorList>
            <consortium name="US DOE Joint Genome Institute (JGI-PGF)"/>
            <person name="Daligault H."/>
            <person name="Lapidus A."/>
            <person name="Zeytun A."/>
            <person name="Nolan M."/>
            <person name="Lucas S."/>
            <person name="Del Rio T.G."/>
            <person name="Tice H."/>
            <person name="Cheng J.F."/>
            <person name="Tapia R."/>
            <person name="Han C."/>
            <person name="Goodwin L."/>
            <person name="Pitluck S."/>
            <person name="Liolios K."/>
            <person name="Pagani I."/>
            <person name="Ivanova N."/>
            <person name="Huntemann M."/>
            <person name="Mavromatis K."/>
            <person name="Mikhailova N."/>
            <person name="Pati A."/>
            <person name="Chen A."/>
            <person name="Palaniappan K."/>
            <person name="Land M."/>
            <person name="Hauser L."/>
            <person name="Brambilla E.M."/>
            <person name="Rohde M."/>
            <person name="Verbarg S."/>
            <person name="Goker M."/>
            <person name="Bristow J."/>
            <person name="Eisen J.A."/>
            <person name="Markowitz V."/>
            <person name="Hugenholtz P."/>
            <person name="Kyrpides N.C."/>
            <person name="Klenk H.P."/>
            <person name="Woyke T."/>
        </authorList>
    </citation>
    <scope>NUCLEOTIDE SEQUENCE [LARGE SCALE GENOMIC DNA]</scope>
    <source>
        <strain evidence="6">ATCC 27775 / DSM 1100 / LMG 10767 / O</strain>
    </source>
</reference>
<evidence type="ECO:0000259" key="4">
    <source>
        <dbReference type="PROSITE" id="PS50072"/>
    </source>
</evidence>
<dbReference type="PROSITE" id="PS50072">
    <property type="entry name" value="CSA_PPIASE_2"/>
    <property type="match status" value="1"/>
</dbReference>
<dbReference type="PROSITE" id="PS50077">
    <property type="entry name" value="HEAT_REPEAT"/>
    <property type="match status" value="1"/>
</dbReference>
<dbReference type="EMBL" id="CP002691">
    <property type="protein sequence ID" value="AEE51470.1"/>
    <property type="molecule type" value="Genomic_DNA"/>
</dbReference>
<dbReference type="InterPro" id="IPR021133">
    <property type="entry name" value="HEAT_type_2"/>
</dbReference>
<dbReference type="RefSeq" id="WP_013766009.1">
    <property type="nucleotide sequence ID" value="NC_015510.1"/>
</dbReference>
<dbReference type="eggNOG" id="COG1413">
    <property type="taxonomic scope" value="Bacteria"/>
</dbReference>
<dbReference type="EC" id="5.2.1.8" evidence="1"/>
<dbReference type="SUPFAM" id="SSF50891">
    <property type="entry name" value="Cyclophilin-like"/>
    <property type="match status" value="1"/>
</dbReference>
<dbReference type="PANTHER" id="PTHR45625">
    <property type="entry name" value="PEPTIDYL-PROLYL CIS-TRANS ISOMERASE-RELATED"/>
    <property type="match status" value="1"/>
</dbReference>
<accession>F4KYS8</accession>
<reference key="2">
    <citation type="submission" date="2011-04" db="EMBL/GenBank/DDBJ databases">
        <title>Complete sequence of chromosome of Haliscomenobacter hydrossis DSM 1100.</title>
        <authorList>
            <consortium name="US DOE Joint Genome Institute (JGI-PGF)"/>
            <person name="Lucas S."/>
            <person name="Han J."/>
            <person name="Lapidus A."/>
            <person name="Bruce D."/>
            <person name="Goodwin L."/>
            <person name="Pitluck S."/>
            <person name="Peters L."/>
            <person name="Kyrpides N."/>
            <person name="Mavromatis K."/>
            <person name="Ivanova N."/>
            <person name="Ovchinnikova G."/>
            <person name="Pagani I."/>
            <person name="Daligault H."/>
            <person name="Detter J.C."/>
            <person name="Han C."/>
            <person name="Land M."/>
            <person name="Hauser L."/>
            <person name="Markowitz V."/>
            <person name="Cheng J.-F."/>
            <person name="Hugenholtz P."/>
            <person name="Woyke T."/>
            <person name="Wu D."/>
            <person name="Verbarg S."/>
            <person name="Frueling A."/>
            <person name="Brambilla E."/>
            <person name="Klenk H.-P."/>
            <person name="Eisen J.A."/>
        </authorList>
    </citation>
    <scope>NUCLEOTIDE SEQUENCE</scope>
    <source>
        <strain>DSM 1100</strain>
    </source>
</reference>
<dbReference type="Pfam" id="PF00160">
    <property type="entry name" value="Pro_isomerase"/>
    <property type="match status" value="1"/>
</dbReference>
<dbReference type="Gene3D" id="1.25.10.10">
    <property type="entry name" value="Leucine-rich Repeat Variant"/>
    <property type="match status" value="2"/>
</dbReference>
<dbReference type="InterPro" id="IPR004155">
    <property type="entry name" value="PBS_lyase_HEAT"/>
</dbReference>
<dbReference type="PRINTS" id="PR00153">
    <property type="entry name" value="CSAPPISMRASE"/>
</dbReference>
<dbReference type="KEGG" id="hhy:Halhy_3618"/>